<dbReference type="HOGENOM" id="CLU_2901127_0_0_5"/>
<dbReference type="AlphaFoldDB" id="Q98P75"/>
<evidence type="ECO:0000313" key="2">
    <source>
        <dbReference type="Proteomes" id="UP000000552"/>
    </source>
</evidence>
<sequence length="62" mass="7388">MAGRRARDSEYAMAFMDDLSRRLANRVQLTSDGHRAYLEAVERCLRRRYRLRRADQALWCLA</sequence>
<proteinExistence type="predicted"/>
<dbReference type="Proteomes" id="UP000000552">
    <property type="component" value="Plasmid pMLb"/>
</dbReference>
<keyword evidence="1" id="KW-0614">Plasmid</keyword>
<reference evidence="1 2" key="1">
    <citation type="journal article" date="2000" name="DNA Res.">
        <title>Complete genome structure of the nitrogen-fixing symbiotic bacterium Mesorhizobium loti.</title>
        <authorList>
            <person name="Kaneko T."/>
            <person name="Nakamura Y."/>
            <person name="Sato S."/>
            <person name="Asamizu E."/>
            <person name="Kato T."/>
            <person name="Sasamoto S."/>
            <person name="Watanabe A."/>
            <person name="Idesawa K."/>
            <person name="Ishikawa A."/>
            <person name="Kawashima K."/>
            <person name="Kimura T."/>
            <person name="Kishida Y."/>
            <person name="Kiyokawa C."/>
            <person name="Kohara M."/>
            <person name="Matsumoto M."/>
            <person name="Matsuno A."/>
            <person name="Mochizuki Y."/>
            <person name="Nakayama S."/>
            <person name="Nakazaki N."/>
            <person name="Shimpo S."/>
            <person name="Sugimoto M."/>
            <person name="Takeuchi C."/>
            <person name="Yamada M."/>
            <person name="Tabata S."/>
        </authorList>
    </citation>
    <scope>NUCLEOTIDE SEQUENCE [LARGE SCALE GENOMIC DNA]</scope>
    <source>
        <strain evidence="2">LMG 29417 / CECT 9101 / MAFF 303099</strain>
        <plasmid evidence="1 2">pMLb</plasmid>
    </source>
</reference>
<accession>Q98P75</accession>
<organism evidence="1 2">
    <name type="scientific">Mesorhizobium japonicum (strain LMG 29417 / CECT 9101 / MAFF 303099)</name>
    <name type="common">Mesorhizobium loti (strain MAFF 303099)</name>
    <dbReference type="NCBI Taxonomy" id="266835"/>
    <lineage>
        <taxon>Bacteria</taxon>
        <taxon>Pseudomonadati</taxon>
        <taxon>Pseudomonadota</taxon>
        <taxon>Alphaproteobacteria</taxon>
        <taxon>Hyphomicrobiales</taxon>
        <taxon>Phyllobacteriaceae</taxon>
        <taxon>Mesorhizobium</taxon>
    </lineage>
</organism>
<gene>
    <name evidence="1" type="ordered locus">msr9760</name>
</gene>
<dbReference type="EMBL" id="AP003017">
    <property type="protein sequence ID" value="BAB54780.1"/>
    <property type="molecule type" value="Genomic_DNA"/>
</dbReference>
<evidence type="ECO:0000313" key="1">
    <source>
        <dbReference type="EMBL" id="BAB54780.1"/>
    </source>
</evidence>
<protein>
    <submittedName>
        <fullName evidence="1">Msr9760 protein</fullName>
    </submittedName>
</protein>
<geneLocation type="plasmid" evidence="1 2">
    <name>pMLb</name>
</geneLocation>
<dbReference type="KEGG" id="mlo:msr9760"/>
<name>Q98P75_RHILO</name>